<feature type="domain" description="PAS" evidence="3">
    <location>
        <begin position="18"/>
        <end position="63"/>
    </location>
</feature>
<dbReference type="CDD" id="cd01949">
    <property type="entry name" value="GGDEF"/>
    <property type="match status" value="1"/>
</dbReference>
<dbReference type="Pfam" id="PF08448">
    <property type="entry name" value="PAS_4"/>
    <property type="match status" value="1"/>
</dbReference>
<keyword evidence="7" id="KW-1185">Reference proteome</keyword>
<dbReference type="InterPro" id="IPR013656">
    <property type="entry name" value="PAS_4"/>
</dbReference>
<evidence type="ECO:0000259" key="5">
    <source>
        <dbReference type="PROSITE" id="PS50887"/>
    </source>
</evidence>
<reference evidence="7" key="1">
    <citation type="journal article" date="2019" name="Int. J. Syst. Evol. Microbiol.">
        <title>The Global Catalogue of Microorganisms (GCM) 10K type strain sequencing project: providing services to taxonomists for standard genome sequencing and annotation.</title>
        <authorList>
            <consortium name="The Broad Institute Genomics Platform"/>
            <consortium name="The Broad Institute Genome Sequencing Center for Infectious Disease"/>
            <person name="Wu L."/>
            <person name="Ma J."/>
        </authorList>
    </citation>
    <scope>NUCLEOTIDE SEQUENCE [LARGE SCALE GENOMIC DNA]</scope>
    <source>
        <strain evidence="7">CGMCC 1.10188</strain>
    </source>
</reference>
<dbReference type="PROSITE" id="PS50112">
    <property type="entry name" value="PAS"/>
    <property type="match status" value="1"/>
</dbReference>
<evidence type="ECO:0000313" key="7">
    <source>
        <dbReference type="Proteomes" id="UP000603352"/>
    </source>
</evidence>
<dbReference type="InterPro" id="IPR000160">
    <property type="entry name" value="GGDEF_dom"/>
</dbReference>
<gene>
    <name evidence="6" type="ORF">GCM10011505_20660</name>
</gene>
<comment type="catalytic activity">
    <reaction evidence="2">
        <text>2 GTP = 3',3'-c-di-GMP + 2 diphosphate</text>
        <dbReference type="Rhea" id="RHEA:24898"/>
        <dbReference type="ChEBI" id="CHEBI:33019"/>
        <dbReference type="ChEBI" id="CHEBI:37565"/>
        <dbReference type="ChEBI" id="CHEBI:58805"/>
        <dbReference type="EC" id="2.7.7.65"/>
    </reaction>
</comment>
<evidence type="ECO:0000313" key="6">
    <source>
        <dbReference type="EMBL" id="GGB38971.1"/>
    </source>
</evidence>
<organism evidence="6 7">
    <name type="scientific">Tistrella bauzanensis</name>
    <dbReference type="NCBI Taxonomy" id="657419"/>
    <lineage>
        <taxon>Bacteria</taxon>
        <taxon>Pseudomonadati</taxon>
        <taxon>Pseudomonadota</taxon>
        <taxon>Alphaproteobacteria</taxon>
        <taxon>Geminicoccales</taxon>
        <taxon>Geminicoccaceae</taxon>
        <taxon>Tistrella</taxon>
    </lineage>
</organism>
<evidence type="ECO:0000259" key="4">
    <source>
        <dbReference type="PROSITE" id="PS50113"/>
    </source>
</evidence>
<comment type="caution">
    <text evidence="6">The sequence shown here is derived from an EMBL/GenBank/DDBJ whole genome shotgun (WGS) entry which is preliminary data.</text>
</comment>
<proteinExistence type="predicted"/>
<dbReference type="InterPro" id="IPR029787">
    <property type="entry name" value="Nucleotide_cyclase"/>
</dbReference>
<dbReference type="SUPFAM" id="SSF55785">
    <property type="entry name" value="PYP-like sensor domain (PAS domain)"/>
    <property type="match status" value="1"/>
</dbReference>
<dbReference type="PROSITE" id="PS50887">
    <property type="entry name" value="GGDEF"/>
    <property type="match status" value="1"/>
</dbReference>
<dbReference type="EC" id="2.7.7.65" evidence="1"/>
<evidence type="ECO:0000256" key="1">
    <source>
        <dbReference type="ARBA" id="ARBA00012528"/>
    </source>
</evidence>
<dbReference type="PROSITE" id="PS50113">
    <property type="entry name" value="PAC"/>
    <property type="match status" value="1"/>
</dbReference>
<name>A0ABQ1IGS9_9PROT</name>
<dbReference type="NCBIfam" id="TIGR00229">
    <property type="entry name" value="sensory_box"/>
    <property type="match status" value="1"/>
</dbReference>
<dbReference type="InterPro" id="IPR000700">
    <property type="entry name" value="PAS-assoc_C"/>
</dbReference>
<dbReference type="Pfam" id="PF00990">
    <property type="entry name" value="GGDEF"/>
    <property type="match status" value="1"/>
</dbReference>
<feature type="domain" description="PAC" evidence="4">
    <location>
        <begin position="81"/>
        <end position="137"/>
    </location>
</feature>
<accession>A0ABQ1IGS9</accession>
<dbReference type="PANTHER" id="PTHR45138">
    <property type="entry name" value="REGULATORY COMPONENTS OF SENSORY TRANSDUCTION SYSTEM"/>
    <property type="match status" value="1"/>
</dbReference>
<dbReference type="NCBIfam" id="TIGR00254">
    <property type="entry name" value="GGDEF"/>
    <property type="match status" value="1"/>
</dbReference>
<dbReference type="Gene3D" id="3.30.450.20">
    <property type="entry name" value="PAS domain"/>
    <property type="match status" value="1"/>
</dbReference>
<dbReference type="Gene3D" id="3.30.70.270">
    <property type="match status" value="1"/>
</dbReference>
<dbReference type="EMBL" id="BMDZ01000020">
    <property type="protein sequence ID" value="GGB38971.1"/>
    <property type="molecule type" value="Genomic_DNA"/>
</dbReference>
<protein>
    <recommendedName>
        <fullName evidence="1">diguanylate cyclase</fullName>
        <ecNumber evidence="1">2.7.7.65</ecNumber>
    </recommendedName>
</protein>
<feature type="domain" description="GGDEF" evidence="5">
    <location>
        <begin position="176"/>
        <end position="315"/>
    </location>
</feature>
<sequence>MLPRALIMNSPYIAWRRTHFSLAALFEALPVAAVFVDPEGRIAAANQAAADIEGKSIDDVLGQRISDIHAEAGRHVLRNLWLTDAGLPVPDHELVIHDVTYQVSVRAVRDEAGGLIGLLATLTDITLQKRTERRLSEANRRLKAYAWEDHLTGVPSRRYLDAALTREVRRSVRDGRPLAVAMLDIDHFKSFNDLYGHPAGDVCLRQVAQAAAAAIRRGADEVCRYGGEEFLAILPDTAGAAAAHVAEMIRAAVEALAIPHQGEPSGHLTVSLGVASLLPTGHGSRRDRDSLIAQADEALYAAKSAGRNRVAVYQPSTSAAGAARPQ</sequence>
<dbReference type="Proteomes" id="UP000603352">
    <property type="component" value="Unassembled WGS sequence"/>
</dbReference>
<dbReference type="PANTHER" id="PTHR45138:SF9">
    <property type="entry name" value="DIGUANYLATE CYCLASE DGCM-RELATED"/>
    <property type="match status" value="1"/>
</dbReference>
<dbReference type="SUPFAM" id="SSF55073">
    <property type="entry name" value="Nucleotide cyclase"/>
    <property type="match status" value="1"/>
</dbReference>
<evidence type="ECO:0000259" key="3">
    <source>
        <dbReference type="PROSITE" id="PS50112"/>
    </source>
</evidence>
<dbReference type="InterPro" id="IPR043128">
    <property type="entry name" value="Rev_trsase/Diguanyl_cyclase"/>
</dbReference>
<dbReference type="InterPro" id="IPR035965">
    <property type="entry name" value="PAS-like_dom_sf"/>
</dbReference>
<dbReference type="InterPro" id="IPR000014">
    <property type="entry name" value="PAS"/>
</dbReference>
<dbReference type="InterPro" id="IPR050469">
    <property type="entry name" value="Diguanylate_Cyclase"/>
</dbReference>
<evidence type="ECO:0000256" key="2">
    <source>
        <dbReference type="ARBA" id="ARBA00034247"/>
    </source>
</evidence>
<dbReference type="SMART" id="SM00091">
    <property type="entry name" value="PAS"/>
    <property type="match status" value="1"/>
</dbReference>
<dbReference type="SMART" id="SM00267">
    <property type="entry name" value="GGDEF"/>
    <property type="match status" value="1"/>
</dbReference>